<feature type="compositionally biased region" description="Basic and acidic residues" evidence="1">
    <location>
        <begin position="205"/>
        <end position="252"/>
    </location>
</feature>
<feature type="region of interest" description="Disordered" evidence="1">
    <location>
        <begin position="47"/>
        <end position="291"/>
    </location>
</feature>
<feature type="compositionally biased region" description="Basic and acidic residues" evidence="1">
    <location>
        <begin position="260"/>
        <end position="291"/>
    </location>
</feature>
<accession>A0ABD3IKN2</accession>
<feature type="compositionally biased region" description="Basic residues" evidence="1">
    <location>
        <begin position="194"/>
        <end position="204"/>
    </location>
</feature>
<protein>
    <recommendedName>
        <fullName evidence="4">DNA ligase 1-like</fullName>
    </recommendedName>
</protein>
<sequence length="340" mass="38958">MEGKCVSTVKGEVPVKNEELNAKAETKDVLISDFKEEKIEEVESSWEFIQRANPPHQKEDMAKEQRTKAGEELNYVEKGTRNEEVITKDGEKVANEEKKECHGESSDKLEEHEETKKEEKSKEILEGKEKGKEEKKKKDKKEEKKKKKPEADEEDEDEKKKKDKKEKKKKKDKKCSGSGEGTETEDTENEEKKEKKKDKKKKEKKHMDKTDEEKGGSDGLKEDEKTEGCPDVVSREVTVEEDLGKLEGEAEKKKKWKHKEGKEKKGKDEKDKCEKKKESGKDKYEDSGKLKSKLEKINGKIEALLEKKAYILGKIKEAEAKNSETSEKPSPIEVAAADKA</sequence>
<reference evidence="2 3" key="1">
    <citation type="submission" date="2024-11" db="EMBL/GenBank/DDBJ databases">
        <title>Chromosome-level genome assembly of Eucalyptus globulus Labill. provides insights into its genome evolution.</title>
        <authorList>
            <person name="Li X."/>
        </authorList>
    </citation>
    <scope>NUCLEOTIDE SEQUENCE [LARGE SCALE GENOMIC DNA]</scope>
    <source>
        <strain evidence="2">CL2024</strain>
        <tissue evidence="2">Fresh tender leaves</tissue>
    </source>
</reference>
<evidence type="ECO:0008006" key="4">
    <source>
        <dbReference type="Google" id="ProtNLM"/>
    </source>
</evidence>
<comment type="caution">
    <text evidence="2">The sequence shown here is derived from an EMBL/GenBank/DDBJ whole genome shotgun (WGS) entry which is preliminary data.</text>
</comment>
<organism evidence="2 3">
    <name type="scientific">Eucalyptus globulus</name>
    <name type="common">Tasmanian blue gum</name>
    <dbReference type="NCBI Taxonomy" id="34317"/>
    <lineage>
        <taxon>Eukaryota</taxon>
        <taxon>Viridiplantae</taxon>
        <taxon>Streptophyta</taxon>
        <taxon>Embryophyta</taxon>
        <taxon>Tracheophyta</taxon>
        <taxon>Spermatophyta</taxon>
        <taxon>Magnoliopsida</taxon>
        <taxon>eudicotyledons</taxon>
        <taxon>Gunneridae</taxon>
        <taxon>Pentapetalae</taxon>
        <taxon>rosids</taxon>
        <taxon>malvids</taxon>
        <taxon>Myrtales</taxon>
        <taxon>Myrtaceae</taxon>
        <taxon>Myrtoideae</taxon>
        <taxon>Eucalypteae</taxon>
        <taxon>Eucalyptus</taxon>
    </lineage>
</organism>
<proteinExistence type="predicted"/>
<evidence type="ECO:0000313" key="3">
    <source>
        <dbReference type="Proteomes" id="UP001634007"/>
    </source>
</evidence>
<evidence type="ECO:0000313" key="2">
    <source>
        <dbReference type="EMBL" id="KAL3715537.1"/>
    </source>
</evidence>
<feature type="compositionally biased region" description="Basic and acidic residues" evidence="1">
    <location>
        <begin position="78"/>
        <end position="142"/>
    </location>
</feature>
<feature type="region of interest" description="Disordered" evidence="1">
    <location>
        <begin position="319"/>
        <end position="340"/>
    </location>
</feature>
<gene>
    <name evidence="2" type="ORF">ACJRO7_007293</name>
</gene>
<dbReference type="EMBL" id="JBJKBG010000011">
    <property type="protein sequence ID" value="KAL3715537.1"/>
    <property type="molecule type" value="Genomic_DNA"/>
</dbReference>
<dbReference type="Proteomes" id="UP001634007">
    <property type="component" value="Unassembled WGS sequence"/>
</dbReference>
<dbReference type="AlphaFoldDB" id="A0ABD3IKN2"/>
<feature type="compositionally biased region" description="Basic and acidic residues" evidence="1">
    <location>
        <begin position="56"/>
        <end position="71"/>
    </location>
</feature>
<keyword evidence="3" id="KW-1185">Reference proteome</keyword>
<feature type="compositionally biased region" description="Basic residues" evidence="1">
    <location>
        <begin position="161"/>
        <end position="173"/>
    </location>
</feature>
<name>A0ABD3IKN2_EUCGL</name>
<evidence type="ECO:0000256" key="1">
    <source>
        <dbReference type="SAM" id="MobiDB-lite"/>
    </source>
</evidence>